<proteinExistence type="inferred from homology"/>
<dbReference type="EC" id="5.4.2.10" evidence="6"/>
<dbReference type="InterPro" id="IPR036900">
    <property type="entry name" value="A-D-PHexomutase_C_sf"/>
</dbReference>
<sequence length="457" mass="50696">MHPFSQNFNFGTDGIRGLANGKIMNSDVALRLGQAIGIYLKKYEKVPQQHVYKVIIGKDTRLSCYMLESAITAGFTSVGVHVKLVGPIPTPAISYLVRSMRCDVGIMITASHNNYDDNGIKIFDRNGIKIYHEVQEVLKTIVIDQTLMLHNLATSYDIGKVSRIDDVHGRYIEYVKSVFSKHLTLDGRKIVVDCANGATYKVAPTVFKELGAEVISIGVEPNGLNINKDCGALCTTLLQEKVKSTGADIGFAFDGDGDRLVVCDENGNITSGEYLIACVADYIYKDVTTIPRNIVITKLCNAAFSNYMKSRDFNIIYSDVGDGAVMRTMVENKALVGGEISGHIMIRNSSQSSDAIIASMYLLSALQEQQTVASKMLVKFSLYPQLTFNLKYHENVNPLDSQDIQRVIQEIIEQNKDYRIIVRSSGTEDVVRIMIEGQDTNKMKNIMNTLVNILSNR</sequence>
<dbReference type="PANTHER" id="PTHR42946:SF1">
    <property type="entry name" value="PHOSPHOGLUCOMUTASE (ALPHA-D-GLUCOSE-1,6-BISPHOSPHATE-DEPENDENT)"/>
    <property type="match status" value="1"/>
</dbReference>
<comment type="similarity">
    <text evidence="1 6">Belongs to the phosphohexose mutase family.</text>
</comment>
<feature type="domain" description="Alpha-D-phosphohexomutase alpha/beta/alpha" evidence="10">
    <location>
        <begin position="272"/>
        <end position="377"/>
    </location>
</feature>
<comment type="cofactor">
    <cofactor evidence="6">
        <name>Mg(2+)</name>
        <dbReference type="ChEBI" id="CHEBI:18420"/>
    </cofactor>
    <text evidence="6">Binds 1 Mg(2+) ion per subunit.</text>
</comment>
<dbReference type="Gene3D" id="3.40.120.10">
    <property type="entry name" value="Alpha-D-Glucose-1,6-Bisphosphate, subunit A, domain 3"/>
    <property type="match status" value="3"/>
</dbReference>
<evidence type="ECO:0000256" key="6">
    <source>
        <dbReference type="HAMAP-Rule" id="MF_01554"/>
    </source>
</evidence>
<evidence type="ECO:0000259" key="7">
    <source>
        <dbReference type="Pfam" id="PF00408"/>
    </source>
</evidence>
<dbReference type="Pfam" id="PF00408">
    <property type="entry name" value="PGM_PMM_IV"/>
    <property type="match status" value="1"/>
</dbReference>
<accession>A0ABZ0UPQ2</accession>
<evidence type="ECO:0000256" key="5">
    <source>
        <dbReference type="ARBA" id="ARBA00023235"/>
    </source>
</evidence>
<evidence type="ECO:0000259" key="10">
    <source>
        <dbReference type="Pfam" id="PF02880"/>
    </source>
</evidence>
<dbReference type="InterPro" id="IPR005845">
    <property type="entry name" value="A-D-PHexomutase_a/b/a-II"/>
</dbReference>
<comment type="catalytic activity">
    <reaction evidence="6">
        <text>alpha-D-glucosamine 1-phosphate = D-glucosamine 6-phosphate</text>
        <dbReference type="Rhea" id="RHEA:23424"/>
        <dbReference type="ChEBI" id="CHEBI:58516"/>
        <dbReference type="ChEBI" id="CHEBI:58725"/>
        <dbReference type="EC" id="5.4.2.10"/>
    </reaction>
</comment>
<evidence type="ECO:0000256" key="3">
    <source>
        <dbReference type="ARBA" id="ARBA00022723"/>
    </source>
</evidence>
<evidence type="ECO:0000313" key="11">
    <source>
        <dbReference type="EMBL" id="WPX97872.1"/>
    </source>
</evidence>
<dbReference type="InterPro" id="IPR005846">
    <property type="entry name" value="A-D-PHexomutase_a/b/a-III"/>
</dbReference>
<keyword evidence="4 6" id="KW-0460">Magnesium</keyword>
<dbReference type="RefSeq" id="WP_323721854.1">
    <property type="nucleotide sequence ID" value="NZ_CP110343.1"/>
</dbReference>
<comment type="PTM">
    <text evidence="6">Activated by phosphorylation.</text>
</comment>
<dbReference type="PANTHER" id="PTHR42946">
    <property type="entry name" value="PHOSPHOHEXOSE MUTASE"/>
    <property type="match status" value="1"/>
</dbReference>
<dbReference type="InterPro" id="IPR005844">
    <property type="entry name" value="A-D-PHexomutase_a/b/a-I"/>
</dbReference>
<dbReference type="HAMAP" id="MF_01554_B">
    <property type="entry name" value="GlmM_B"/>
    <property type="match status" value="1"/>
</dbReference>
<keyword evidence="12" id="KW-1185">Reference proteome</keyword>
<organism evidence="11 12">
    <name type="scientific">Candidatus Fokinia crypta</name>
    <dbReference type="NCBI Taxonomy" id="1920990"/>
    <lineage>
        <taxon>Bacteria</taxon>
        <taxon>Pseudomonadati</taxon>
        <taxon>Pseudomonadota</taxon>
        <taxon>Alphaproteobacteria</taxon>
        <taxon>Rickettsiales</taxon>
        <taxon>Candidatus Midichloriaceae</taxon>
        <taxon>Candidatus Fokinia</taxon>
    </lineage>
</organism>
<dbReference type="Pfam" id="PF02878">
    <property type="entry name" value="PGM_PMM_I"/>
    <property type="match status" value="1"/>
</dbReference>
<evidence type="ECO:0000313" key="12">
    <source>
        <dbReference type="Proteomes" id="UP001325140"/>
    </source>
</evidence>
<keyword evidence="5 6" id="KW-0413">Isomerase</keyword>
<feature type="domain" description="Alpha-D-phosphohexomutase alpha/beta/alpha" evidence="9">
    <location>
        <begin position="170"/>
        <end position="267"/>
    </location>
</feature>
<dbReference type="Pfam" id="PF02880">
    <property type="entry name" value="PGM_PMM_III"/>
    <property type="match status" value="1"/>
</dbReference>
<feature type="binding site" evidence="6">
    <location>
        <position position="256"/>
    </location>
    <ligand>
        <name>Mg(2+)</name>
        <dbReference type="ChEBI" id="CHEBI:18420"/>
    </ligand>
</feature>
<evidence type="ECO:0000256" key="4">
    <source>
        <dbReference type="ARBA" id="ARBA00022842"/>
    </source>
</evidence>
<reference evidence="11" key="1">
    <citation type="submission" date="2022-10" db="EMBL/GenBank/DDBJ databases">
        <title>Host association and intracellularity evolved multiple times independently in the Rickettsiales.</title>
        <authorList>
            <person name="Castelli M."/>
            <person name="Nardi T."/>
            <person name="Gammuto L."/>
            <person name="Bellinzona G."/>
            <person name="Sabaneyeva E."/>
            <person name="Potekhin A."/>
            <person name="Serra V."/>
            <person name="Petroni G."/>
            <person name="Sassera D."/>
        </authorList>
    </citation>
    <scope>NUCLEOTIDE SEQUENCE [LARGE SCALE GENOMIC DNA]</scope>
    <source>
        <strain evidence="11">US_Bl 11III1</strain>
    </source>
</reference>
<dbReference type="Proteomes" id="UP001325140">
    <property type="component" value="Chromosome"/>
</dbReference>
<keyword evidence="2 6" id="KW-0597">Phosphoprotein</keyword>
<keyword evidence="3 6" id="KW-0479">Metal-binding</keyword>
<feature type="binding site" description="via phosphate group" evidence="6">
    <location>
        <position position="111"/>
    </location>
    <ligand>
        <name>Mg(2+)</name>
        <dbReference type="ChEBI" id="CHEBI:18420"/>
    </ligand>
</feature>
<evidence type="ECO:0000256" key="2">
    <source>
        <dbReference type="ARBA" id="ARBA00022553"/>
    </source>
</evidence>
<evidence type="ECO:0000259" key="8">
    <source>
        <dbReference type="Pfam" id="PF02878"/>
    </source>
</evidence>
<feature type="binding site" evidence="6">
    <location>
        <position position="258"/>
    </location>
    <ligand>
        <name>Mg(2+)</name>
        <dbReference type="ChEBI" id="CHEBI:18420"/>
    </ligand>
</feature>
<dbReference type="Pfam" id="PF02879">
    <property type="entry name" value="PGM_PMM_II"/>
    <property type="match status" value="1"/>
</dbReference>
<gene>
    <name evidence="6" type="primary">glmM</name>
    <name evidence="11" type="ORF">Fokcrypt_00395</name>
</gene>
<evidence type="ECO:0000256" key="1">
    <source>
        <dbReference type="ARBA" id="ARBA00010231"/>
    </source>
</evidence>
<feature type="binding site" evidence="6">
    <location>
        <position position="254"/>
    </location>
    <ligand>
        <name>Mg(2+)</name>
        <dbReference type="ChEBI" id="CHEBI:18420"/>
    </ligand>
</feature>
<dbReference type="EMBL" id="CP110343">
    <property type="protein sequence ID" value="WPX97872.1"/>
    <property type="molecule type" value="Genomic_DNA"/>
</dbReference>
<protein>
    <recommendedName>
        <fullName evidence="6">Phosphoglucosamine mutase</fullName>
        <ecNumber evidence="6">5.4.2.10</ecNumber>
    </recommendedName>
</protein>
<dbReference type="InterPro" id="IPR006352">
    <property type="entry name" value="GlmM_bact"/>
</dbReference>
<dbReference type="PRINTS" id="PR00509">
    <property type="entry name" value="PGMPMM"/>
</dbReference>
<feature type="domain" description="Alpha-D-phosphohexomutase C-terminal" evidence="7">
    <location>
        <begin position="397"/>
        <end position="450"/>
    </location>
</feature>
<evidence type="ECO:0000259" key="9">
    <source>
        <dbReference type="Pfam" id="PF02879"/>
    </source>
</evidence>
<dbReference type="SUPFAM" id="SSF53738">
    <property type="entry name" value="Phosphoglucomutase, first 3 domains"/>
    <property type="match status" value="3"/>
</dbReference>
<feature type="active site" description="Phosphoserine intermediate" evidence="6">
    <location>
        <position position="111"/>
    </location>
</feature>
<feature type="domain" description="Alpha-D-phosphohexomutase alpha/beta/alpha" evidence="8">
    <location>
        <begin position="9"/>
        <end position="142"/>
    </location>
</feature>
<name>A0ABZ0UPQ2_9RICK</name>
<feature type="modified residue" description="Phosphoserine" evidence="6">
    <location>
        <position position="111"/>
    </location>
</feature>
<dbReference type="InterPro" id="IPR050060">
    <property type="entry name" value="Phosphoglucosamine_mutase"/>
</dbReference>
<dbReference type="NCBIfam" id="TIGR01455">
    <property type="entry name" value="glmM"/>
    <property type="match status" value="1"/>
</dbReference>
<dbReference type="Gene3D" id="3.30.310.50">
    <property type="entry name" value="Alpha-D-phosphohexomutase, C-terminal domain"/>
    <property type="match status" value="1"/>
</dbReference>
<comment type="function">
    <text evidence="6">Catalyzes the conversion of glucosamine-6-phosphate to glucosamine-1-phosphate.</text>
</comment>
<dbReference type="InterPro" id="IPR005843">
    <property type="entry name" value="A-D-PHexomutase_C"/>
</dbReference>
<dbReference type="SUPFAM" id="SSF55957">
    <property type="entry name" value="Phosphoglucomutase, C-terminal domain"/>
    <property type="match status" value="1"/>
</dbReference>
<dbReference type="InterPro" id="IPR005841">
    <property type="entry name" value="Alpha-D-phosphohexomutase_SF"/>
</dbReference>
<dbReference type="InterPro" id="IPR016055">
    <property type="entry name" value="A-D-PHexomutase_a/b/a-I/II/III"/>
</dbReference>